<dbReference type="Proteomes" id="UP000007802">
    <property type="component" value="Unassembled WGS sequence"/>
</dbReference>
<sequence length="60" mass="7130">MKAEEAVTEYATGNIVHDRHYHPFQLDKVVTRHDDSLMVRLFCVDGFRSSDSAWRDFDKW</sequence>
<organism evidence="1">
    <name type="scientific">Ajellomyces dermatitidis (strain ATCC 18188 / CBS 674.68)</name>
    <name type="common">Blastomyces dermatitidis</name>
    <dbReference type="NCBI Taxonomy" id="653446"/>
    <lineage>
        <taxon>Eukaryota</taxon>
        <taxon>Fungi</taxon>
        <taxon>Dikarya</taxon>
        <taxon>Ascomycota</taxon>
        <taxon>Pezizomycotina</taxon>
        <taxon>Eurotiomycetes</taxon>
        <taxon>Eurotiomycetidae</taxon>
        <taxon>Onygenales</taxon>
        <taxon>Ajellomycetaceae</taxon>
        <taxon>Blastomyces</taxon>
    </lineage>
</organism>
<dbReference type="AlphaFoldDB" id="F2T978"/>
<reference evidence="1" key="1">
    <citation type="submission" date="2010-03" db="EMBL/GenBank/DDBJ databases">
        <title>Annotation of Blastomyces dermatitidis strain ATCC 18188.</title>
        <authorList>
            <consortium name="The Broad Institute Genome Sequencing Platform"/>
            <consortium name="Broad Institute Genome Sequencing Center for Infectious Disease."/>
            <person name="Cuomo C."/>
            <person name="Klein B."/>
            <person name="Sullivan T."/>
            <person name="Heitman J."/>
            <person name="Young S."/>
            <person name="Zeng Q."/>
            <person name="Gargeya S."/>
            <person name="Alvarado L."/>
            <person name="Berlin A.M."/>
            <person name="Chapman S.B."/>
            <person name="Chen Z."/>
            <person name="Freedman E."/>
            <person name="Gellesch M."/>
            <person name="Goldberg J."/>
            <person name="Griggs A."/>
            <person name="Gujja S."/>
            <person name="Heilman E."/>
            <person name="Heiman D."/>
            <person name="Howarth C."/>
            <person name="Mehta T."/>
            <person name="Neiman D."/>
            <person name="Pearson M."/>
            <person name="Roberts A."/>
            <person name="Saif S."/>
            <person name="Shea T."/>
            <person name="Shenoy N."/>
            <person name="Sisk P."/>
            <person name="Stolte C."/>
            <person name="Sykes S."/>
            <person name="White J."/>
            <person name="Yandava C."/>
            <person name="Haas B."/>
            <person name="Nusbaum C."/>
            <person name="Birren B."/>
        </authorList>
    </citation>
    <scope>NUCLEOTIDE SEQUENCE [LARGE SCALE GENOMIC DNA]</scope>
    <source>
        <strain evidence="1">ATCC 18188</strain>
    </source>
</reference>
<dbReference type="HOGENOM" id="CLU_2319737_0_0_1"/>
<proteinExistence type="predicted"/>
<protein>
    <submittedName>
        <fullName evidence="1">Uncharacterized protein</fullName>
    </submittedName>
</protein>
<name>F2T978_AJEDA</name>
<dbReference type="EMBL" id="GG749416">
    <property type="protein sequence ID" value="EGE79791.2"/>
    <property type="molecule type" value="Genomic_DNA"/>
</dbReference>
<evidence type="ECO:0000313" key="1">
    <source>
        <dbReference type="EMBL" id="EGE79791.2"/>
    </source>
</evidence>
<accession>F2T978</accession>
<gene>
    <name evidence="1" type="ORF">BDDG_02732</name>
</gene>